<feature type="transmembrane region" description="Helical" evidence="10">
    <location>
        <begin position="21"/>
        <end position="39"/>
    </location>
</feature>
<keyword evidence="3" id="KW-0597">Phosphoprotein</keyword>
<dbReference type="Gene3D" id="1.20.5.1930">
    <property type="match status" value="1"/>
</dbReference>
<keyword evidence="10" id="KW-1133">Transmembrane helix</keyword>
<evidence type="ECO:0000256" key="4">
    <source>
        <dbReference type="ARBA" id="ARBA00022679"/>
    </source>
</evidence>
<dbReference type="InterPro" id="IPR050482">
    <property type="entry name" value="Sensor_HK_TwoCompSys"/>
</dbReference>
<sequence length="450" mass="46083">MSTTPGSPRPRLHERPRVVDAAVAALLAVAAVACARLTLPVPAWTQVPDGAGLLPAVLGCLATALHRSRPFLTLWLVIAADLAPALLAADAGSPLWLVVLWLVHTIAARRGLAVSLCALAVALAGRLASAALRSDPGDWPAHLLTVVLTLTCWLVGRSLRLRRAYLAELRDRVARTELARAADTRAARAEERSRIARELHDVVAHHVSVMTVQAAAARRVLGSNPDGVREALSAIEETGRAAMAEMRGIVGALRTEGAPAEREPRPGLGSVPALVEQMCEAGLRTRLRIEGPVRTGGPDGAAGVGAATGGGAVGAAGGAAGDATGDATGGGAGDASADGEPGGGPDGIAPLPPGVDLAVYRLVQEALTNCLRHAGEGARAWVTVRRGPGELTVRVEDDGRGPAAGPGQERVGHGLVGIRERVALYGGVLRIGPRPGGGFEVTARFPLKDV</sequence>
<proteinExistence type="predicted"/>
<evidence type="ECO:0000256" key="2">
    <source>
        <dbReference type="ARBA" id="ARBA00012438"/>
    </source>
</evidence>
<evidence type="ECO:0000256" key="8">
    <source>
        <dbReference type="ARBA" id="ARBA00023012"/>
    </source>
</evidence>
<keyword evidence="6 12" id="KW-0418">Kinase</keyword>
<evidence type="ECO:0000256" key="9">
    <source>
        <dbReference type="SAM" id="MobiDB-lite"/>
    </source>
</evidence>
<dbReference type="Proteomes" id="UP001595850">
    <property type="component" value="Unassembled WGS sequence"/>
</dbReference>
<dbReference type="SMART" id="SM00387">
    <property type="entry name" value="HATPase_c"/>
    <property type="match status" value="1"/>
</dbReference>
<feature type="transmembrane region" description="Helical" evidence="10">
    <location>
        <begin position="112"/>
        <end position="133"/>
    </location>
</feature>
<feature type="region of interest" description="Disordered" evidence="9">
    <location>
        <begin position="325"/>
        <end position="350"/>
    </location>
</feature>
<name>A0ABV8IDH7_9ACTN</name>
<dbReference type="SUPFAM" id="SSF55874">
    <property type="entry name" value="ATPase domain of HSP90 chaperone/DNA topoisomerase II/histidine kinase"/>
    <property type="match status" value="1"/>
</dbReference>
<feature type="transmembrane region" description="Helical" evidence="10">
    <location>
        <begin position="74"/>
        <end position="103"/>
    </location>
</feature>
<keyword evidence="8" id="KW-0902">Two-component regulatory system</keyword>
<evidence type="ECO:0000256" key="1">
    <source>
        <dbReference type="ARBA" id="ARBA00000085"/>
    </source>
</evidence>
<dbReference type="Pfam" id="PF02518">
    <property type="entry name" value="HATPase_c"/>
    <property type="match status" value="1"/>
</dbReference>
<comment type="caution">
    <text evidence="12">The sequence shown here is derived from an EMBL/GenBank/DDBJ whole genome shotgun (WGS) entry which is preliminary data.</text>
</comment>
<dbReference type="RefSeq" id="WP_377292953.1">
    <property type="nucleotide sequence ID" value="NZ_JBHSBM010000040.1"/>
</dbReference>
<comment type="catalytic activity">
    <reaction evidence="1">
        <text>ATP + protein L-histidine = ADP + protein N-phospho-L-histidine.</text>
        <dbReference type="EC" id="2.7.13.3"/>
    </reaction>
</comment>
<dbReference type="InterPro" id="IPR003594">
    <property type="entry name" value="HATPase_dom"/>
</dbReference>
<dbReference type="InterPro" id="IPR055558">
    <property type="entry name" value="DUF7134"/>
</dbReference>
<keyword evidence="10" id="KW-0812">Transmembrane</keyword>
<evidence type="ECO:0000256" key="7">
    <source>
        <dbReference type="ARBA" id="ARBA00022840"/>
    </source>
</evidence>
<dbReference type="EMBL" id="JBHSBM010000040">
    <property type="protein sequence ID" value="MFC4062137.1"/>
    <property type="molecule type" value="Genomic_DNA"/>
</dbReference>
<dbReference type="PANTHER" id="PTHR24421:SF10">
    <property type="entry name" value="NITRATE_NITRITE SENSOR PROTEIN NARQ"/>
    <property type="match status" value="1"/>
</dbReference>
<accession>A0ABV8IDH7</accession>
<dbReference type="Pfam" id="PF07730">
    <property type="entry name" value="HisKA_3"/>
    <property type="match status" value="1"/>
</dbReference>
<feature type="transmembrane region" description="Helical" evidence="10">
    <location>
        <begin position="139"/>
        <end position="156"/>
    </location>
</feature>
<dbReference type="InterPro" id="IPR011712">
    <property type="entry name" value="Sig_transdc_His_kin_sub3_dim/P"/>
</dbReference>
<keyword evidence="5" id="KW-0547">Nucleotide-binding</keyword>
<evidence type="ECO:0000259" key="11">
    <source>
        <dbReference type="SMART" id="SM00387"/>
    </source>
</evidence>
<dbReference type="EC" id="2.7.13.3" evidence="2"/>
<evidence type="ECO:0000256" key="10">
    <source>
        <dbReference type="SAM" id="Phobius"/>
    </source>
</evidence>
<dbReference type="Gene3D" id="3.30.565.10">
    <property type="entry name" value="Histidine kinase-like ATPase, C-terminal domain"/>
    <property type="match status" value="1"/>
</dbReference>
<organism evidence="12 13">
    <name type="scientific">Planomonospora corallina</name>
    <dbReference type="NCBI Taxonomy" id="1806052"/>
    <lineage>
        <taxon>Bacteria</taxon>
        <taxon>Bacillati</taxon>
        <taxon>Actinomycetota</taxon>
        <taxon>Actinomycetes</taxon>
        <taxon>Streptosporangiales</taxon>
        <taxon>Streptosporangiaceae</taxon>
        <taxon>Planomonospora</taxon>
    </lineage>
</organism>
<dbReference type="CDD" id="cd16917">
    <property type="entry name" value="HATPase_UhpB-NarQ-NarX-like"/>
    <property type="match status" value="1"/>
</dbReference>
<evidence type="ECO:0000313" key="13">
    <source>
        <dbReference type="Proteomes" id="UP001595850"/>
    </source>
</evidence>
<evidence type="ECO:0000256" key="3">
    <source>
        <dbReference type="ARBA" id="ARBA00022553"/>
    </source>
</evidence>
<dbReference type="PANTHER" id="PTHR24421">
    <property type="entry name" value="NITRATE/NITRITE SENSOR PROTEIN NARX-RELATED"/>
    <property type="match status" value="1"/>
</dbReference>
<dbReference type="InterPro" id="IPR036890">
    <property type="entry name" value="HATPase_C_sf"/>
</dbReference>
<keyword evidence="7" id="KW-0067">ATP-binding</keyword>
<keyword evidence="13" id="KW-1185">Reference proteome</keyword>
<keyword evidence="4" id="KW-0808">Transferase</keyword>
<evidence type="ECO:0000256" key="5">
    <source>
        <dbReference type="ARBA" id="ARBA00022741"/>
    </source>
</evidence>
<evidence type="ECO:0000256" key="6">
    <source>
        <dbReference type="ARBA" id="ARBA00022777"/>
    </source>
</evidence>
<reference evidence="13" key="1">
    <citation type="journal article" date="2019" name="Int. J. Syst. Evol. Microbiol.">
        <title>The Global Catalogue of Microorganisms (GCM) 10K type strain sequencing project: providing services to taxonomists for standard genome sequencing and annotation.</title>
        <authorList>
            <consortium name="The Broad Institute Genomics Platform"/>
            <consortium name="The Broad Institute Genome Sequencing Center for Infectious Disease"/>
            <person name="Wu L."/>
            <person name="Ma J."/>
        </authorList>
    </citation>
    <scope>NUCLEOTIDE SEQUENCE [LARGE SCALE GENOMIC DNA]</scope>
    <source>
        <strain evidence="13">TBRC 4489</strain>
    </source>
</reference>
<dbReference type="Pfam" id="PF23539">
    <property type="entry name" value="DUF7134"/>
    <property type="match status" value="1"/>
</dbReference>
<evidence type="ECO:0000313" key="12">
    <source>
        <dbReference type="EMBL" id="MFC4062137.1"/>
    </source>
</evidence>
<dbReference type="GO" id="GO:0016301">
    <property type="term" value="F:kinase activity"/>
    <property type="evidence" value="ECO:0007669"/>
    <property type="project" value="UniProtKB-KW"/>
</dbReference>
<protein>
    <recommendedName>
        <fullName evidence="2">histidine kinase</fullName>
        <ecNumber evidence="2">2.7.13.3</ecNumber>
    </recommendedName>
</protein>
<feature type="domain" description="Histidine kinase/HSP90-like ATPase" evidence="11">
    <location>
        <begin position="354"/>
        <end position="449"/>
    </location>
</feature>
<keyword evidence="10" id="KW-0472">Membrane</keyword>
<gene>
    <name evidence="12" type="ORF">ACFOWE_27865</name>
</gene>